<dbReference type="SUPFAM" id="SSF57701">
    <property type="entry name" value="Zn2/Cys6 DNA-binding domain"/>
    <property type="match status" value="1"/>
</dbReference>
<dbReference type="CDD" id="cd00067">
    <property type="entry name" value="GAL4"/>
    <property type="match status" value="1"/>
</dbReference>
<dbReference type="SMART" id="SM00906">
    <property type="entry name" value="Fungal_trans"/>
    <property type="match status" value="1"/>
</dbReference>
<keyword evidence="5" id="KW-0804">Transcription</keyword>
<keyword evidence="3" id="KW-0805">Transcription regulation</keyword>
<dbReference type="GO" id="GO:0003677">
    <property type="term" value="F:DNA binding"/>
    <property type="evidence" value="ECO:0007669"/>
    <property type="project" value="UniProtKB-KW"/>
</dbReference>
<keyword evidence="6" id="KW-0539">Nucleus</keyword>
<dbReference type="Proteomes" id="UP000664132">
    <property type="component" value="Unassembled WGS sequence"/>
</dbReference>
<evidence type="ECO:0000256" key="2">
    <source>
        <dbReference type="ARBA" id="ARBA00022833"/>
    </source>
</evidence>
<feature type="compositionally biased region" description="Polar residues" evidence="7">
    <location>
        <begin position="101"/>
        <end position="128"/>
    </location>
</feature>
<dbReference type="CDD" id="cd12148">
    <property type="entry name" value="fungal_TF_MHR"/>
    <property type="match status" value="1"/>
</dbReference>
<evidence type="ECO:0000256" key="7">
    <source>
        <dbReference type="SAM" id="MobiDB-lite"/>
    </source>
</evidence>
<reference evidence="10" key="1">
    <citation type="submission" date="2021-02" db="EMBL/GenBank/DDBJ databases">
        <title>Genome sequence Cadophora malorum strain M34.</title>
        <authorList>
            <person name="Stefanovic E."/>
            <person name="Vu D."/>
            <person name="Scully C."/>
            <person name="Dijksterhuis J."/>
            <person name="Roader J."/>
            <person name="Houbraken J."/>
        </authorList>
    </citation>
    <scope>NUCLEOTIDE SEQUENCE</scope>
    <source>
        <strain evidence="10">M34</strain>
    </source>
</reference>
<evidence type="ECO:0000313" key="10">
    <source>
        <dbReference type="EMBL" id="KAG4414006.1"/>
    </source>
</evidence>
<gene>
    <name evidence="10" type="ORF">IFR04_012873</name>
</gene>
<dbReference type="GO" id="GO:0000981">
    <property type="term" value="F:DNA-binding transcription factor activity, RNA polymerase II-specific"/>
    <property type="evidence" value="ECO:0007669"/>
    <property type="project" value="InterPro"/>
</dbReference>
<name>A0A8H7T815_9HELO</name>
<accession>A0A8H7T815</accession>
<organism evidence="10 11">
    <name type="scientific">Cadophora malorum</name>
    <dbReference type="NCBI Taxonomy" id="108018"/>
    <lineage>
        <taxon>Eukaryota</taxon>
        <taxon>Fungi</taxon>
        <taxon>Dikarya</taxon>
        <taxon>Ascomycota</taxon>
        <taxon>Pezizomycotina</taxon>
        <taxon>Leotiomycetes</taxon>
        <taxon>Helotiales</taxon>
        <taxon>Ploettnerulaceae</taxon>
        <taxon>Cadophora</taxon>
    </lineage>
</organism>
<keyword evidence="11" id="KW-1185">Reference proteome</keyword>
<dbReference type="SMART" id="SM00066">
    <property type="entry name" value="GAL4"/>
    <property type="match status" value="1"/>
</dbReference>
<dbReference type="PANTHER" id="PTHR47171:SF5">
    <property type="entry name" value="ZN(II)2CYS6 TRANSCRIPTION FACTOR (EUROFUNG)"/>
    <property type="match status" value="1"/>
</dbReference>
<evidence type="ECO:0000256" key="5">
    <source>
        <dbReference type="ARBA" id="ARBA00023163"/>
    </source>
</evidence>
<evidence type="ECO:0000256" key="3">
    <source>
        <dbReference type="ARBA" id="ARBA00023015"/>
    </source>
</evidence>
<keyword evidence="4" id="KW-0238">DNA-binding</keyword>
<sequence>MSTWVEQRTMAPKRRRAGLVCVICHERKIKCDLQSKVADGSGIGYTNCSNCTANGQQCRVRPSKRGNPRPSAAQRAARDQTNQQNERQPADEPENPLFSPPRSTATSTNEVTGADYTQPSVPVQNQSRGGHDPRLTFAHTQNYLYPTQGFSQHEPPIDPHLGAIRSTERSVSVSSPQSARNKTSETYLGESGFLQVYTQEHRDYTAVQDLGPREGSLSLDLPGADLLQSFSETYFQSCYPFCPVLDNETLASDLARSPLLTNALALTASHIQPPFIPSTKPVTYYSRAKQMFYNDEEEDPITCLQSICLFYWWSPRPTSHAQRDAAWWWNAVAVRQAQQIGLHRELKPSHPNTALVNRGLRRRIWWTLFARERLTAICQSRPCLIDPEDCNIPELTLEDFPDPTNPKAEVFIYWVKLCAIIGRIAKYRSRVTDVASLAFPAHLANELVEWIHSLPQHLKLPLEATSTANFNRDVHQLHLPYLAVIVILHLSPSHEALPSAYAAAVMAASCIARIFRNYLARGGIRFLMPVSGWICGIATLALLRASRIQQLTHHAEEDINILVIALKELRVSYPVADMFLQGFERLRSENAASRNDGALNPEPSDSTAGISNGVNWIQYFPNVTPQTSGLAKALLSGQQEEPFLDEAWLSSIPLQLEELFGPYEDFSEMPIF</sequence>
<proteinExistence type="predicted"/>
<dbReference type="EMBL" id="JAFJYH010000286">
    <property type="protein sequence ID" value="KAG4414006.1"/>
    <property type="molecule type" value="Genomic_DNA"/>
</dbReference>
<feature type="region of interest" description="Disordered" evidence="7">
    <location>
        <begin position="55"/>
        <end position="135"/>
    </location>
</feature>
<evidence type="ECO:0000256" key="1">
    <source>
        <dbReference type="ARBA" id="ARBA00022723"/>
    </source>
</evidence>
<keyword evidence="1" id="KW-0479">Metal-binding</keyword>
<dbReference type="AlphaFoldDB" id="A0A8H7T815"/>
<dbReference type="InterPro" id="IPR001138">
    <property type="entry name" value="Zn2Cys6_DnaBD"/>
</dbReference>
<feature type="domain" description="Zn(2)-C6 fungal-type" evidence="8">
    <location>
        <begin position="15"/>
        <end position="69"/>
    </location>
</feature>
<protein>
    <recommendedName>
        <fullName evidence="12">Zn(2)-C6 fungal-type domain-containing protein</fullName>
    </recommendedName>
</protein>
<comment type="caution">
    <text evidence="10">The sequence shown here is derived from an EMBL/GenBank/DDBJ whole genome shotgun (WGS) entry which is preliminary data.</text>
</comment>
<dbReference type="InterPro" id="IPR036864">
    <property type="entry name" value="Zn2-C6_fun-type_DNA-bd_sf"/>
</dbReference>
<dbReference type="GO" id="GO:0006351">
    <property type="term" value="P:DNA-templated transcription"/>
    <property type="evidence" value="ECO:0007669"/>
    <property type="project" value="InterPro"/>
</dbReference>
<feature type="domain" description="Xylanolytic transcriptional activator regulatory" evidence="9">
    <location>
        <begin position="326"/>
        <end position="400"/>
    </location>
</feature>
<dbReference type="PANTHER" id="PTHR47171">
    <property type="entry name" value="FARA-RELATED"/>
    <property type="match status" value="1"/>
</dbReference>
<dbReference type="Pfam" id="PF00172">
    <property type="entry name" value="Zn_clus"/>
    <property type="match status" value="1"/>
</dbReference>
<dbReference type="GO" id="GO:0008270">
    <property type="term" value="F:zinc ion binding"/>
    <property type="evidence" value="ECO:0007669"/>
    <property type="project" value="InterPro"/>
</dbReference>
<evidence type="ECO:0000259" key="9">
    <source>
        <dbReference type="SMART" id="SM00906"/>
    </source>
</evidence>
<dbReference type="OrthoDB" id="39175at2759"/>
<dbReference type="InterPro" id="IPR007219">
    <property type="entry name" value="XnlR_reg_dom"/>
</dbReference>
<evidence type="ECO:0000256" key="4">
    <source>
        <dbReference type="ARBA" id="ARBA00023125"/>
    </source>
</evidence>
<evidence type="ECO:0000313" key="11">
    <source>
        <dbReference type="Proteomes" id="UP000664132"/>
    </source>
</evidence>
<dbReference type="Gene3D" id="4.10.240.10">
    <property type="entry name" value="Zn(2)-C6 fungal-type DNA-binding domain"/>
    <property type="match status" value="1"/>
</dbReference>
<dbReference type="Pfam" id="PF04082">
    <property type="entry name" value="Fungal_trans"/>
    <property type="match status" value="1"/>
</dbReference>
<evidence type="ECO:0000256" key="6">
    <source>
        <dbReference type="ARBA" id="ARBA00023242"/>
    </source>
</evidence>
<dbReference type="InterPro" id="IPR052073">
    <property type="entry name" value="Amide_Lactam_Regulators"/>
</dbReference>
<evidence type="ECO:0008006" key="12">
    <source>
        <dbReference type="Google" id="ProtNLM"/>
    </source>
</evidence>
<keyword evidence="2" id="KW-0862">Zinc</keyword>
<evidence type="ECO:0000259" key="8">
    <source>
        <dbReference type="SMART" id="SM00066"/>
    </source>
</evidence>